<reference evidence="1 2" key="1">
    <citation type="submission" date="2019-06" db="EMBL/GenBank/DDBJ databases">
        <title>Complete genome sequence of Antarcticibacterium flavum KCTC 52984T from an Antarctic marine sediment.</title>
        <authorList>
            <person name="Lee Y.M."/>
            <person name="Shin S.C."/>
        </authorList>
    </citation>
    <scope>NUCLEOTIDE SEQUENCE [LARGE SCALE GENOMIC DNA]</scope>
    <source>
        <strain evidence="1 2">KCTC 52984</strain>
    </source>
</reference>
<sequence>MTINIQFVKMPTSETMSQFVSQKLEKLADKYEWIINADVYFKLENDPAGNGKICEIELSMPGPRIFASSREENFELAAKKTTFELDKQLQKRKAVMMAH</sequence>
<name>A0A5B7X5L3_9FLAO</name>
<dbReference type="SUPFAM" id="SSF69754">
    <property type="entry name" value="Ribosome binding protein Y (YfiA homologue)"/>
    <property type="match status" value="1"/>
</dbReference>
<evidence type="ECO:0000313" key="2">
    <source>
        <dbReference type="Proteomes" id="UP000309016"/>
    </source>
</evidence>
<keyword evidence="2" id="KW-1185">Reference proteome</keyword>
<organism evidence="1 2">
    <name type="scientific">Antarcticibacterium flavum</name>
    <dbReference type="NCBI Taxonomy" id="2058175"/>
    <lineage>
        <taxon>Bacteria</taxon>
        <taxon>Pseudomonadati</taxon>
        <taxon>Bacteroidota</taxon>
        <taxon>Flavobacteriia</taxon>
        <taxon>Flavobacteriales</taxon>
        <taxon>Flavobacteriaceae</taxon>
        <taxon>Antarcticibacterium</taxon>
    </lineage>
</organism>
<dbReference type="KEGG" id="afla:FHG64_11660"/>
<protein>
    <submittedName>
        <fullName evidence="1">Ribosome-associated translation inhibitor RaiA</fullName>
    </submittedName>
</protein>
<dbReference type="Pfam" id="PF02482">
    <property type="entry name" value="Ribosomal_S30AE"/>
    <property type="match status" value="1"/>
</dbReference>
<dbReference type="RefSeq" id="WP_139066566.1">
    <property type="nucleotide sequence ID" value="NZ_CP040812.1"/>
</dbReference>
<dbReference type="Gene3D" id="3.30.160.100">
    <property type="entry name" value="Ribosome hibernation promotion factor-like"/>
    <property type="match status" value="1"/>
</dbReference>
<dbReference type="OrthoDB" id="9808702at2"/>
<dbReference type="EMBL" id="CP040812">
    <property type="protein sequence ID" value="QCY70002.1"/>
    <property type="molecule type" value="Genomic_DNA"/>
</dbReference>
<dbReference type="AlphaFoldDB" id="A0A5B7X5L3"/>
<evidence type="ECO:0000313" key="1">
    <source>
        <dbReference type="EMBL" id="QCY70002.1"/>
    </source>
</evidence>
<dbReference type="NCBIfam" id="TIGR00741">
    <property type="entry name" value="yfiA"/>
    <property type="match status" value="1"/>
</dbReference>
<dbReference type="InterPro" id="IPR036567">
    <property type="entry name" value="RHF-like"/>
</dbReference>
<accession>A0A5B7X5L3</accession>
<proteinExistence type="predicted"/>
<dbReference type="InterPro" id="IPR003489">
    <property type="entry name" value="RHF/RaiA"/>
</dbReference>
<gene>
    <name evidence="1" type="primary">raiA</name>
    <name evidence="1" type="ORF">FHG64_11660</name>
</gene>
<dbReference type="Proteomes" id="UP000309016">
    <property type="component" value="Chromosome"/>
</dbReference>